<evidence type="ECO:0000256" key="3">
    <source>
        <dbReference type="ARBA" id="ARBA00022448"/>
    </source>
</evidence>
<reference evidence="12 13" key="1">
    <citation type="submission" date="2024-04" db="EMBL/GenBank/DDBJ databases">
        <title>Phyllosticta paracitricarpa is synonymous to the EU quarantine fungus P. citricarpa based on phylogenomic analyses.</title>
        <authorList>
            <consortium name="Lawrence Berkeley National Laboratory"/>
            <person name="Van ingen-buijs V.A."/>
            <person name="Van westerhoven A.C."/>
            <person name="Haridas S."/>
            <person name="Skiadas P."/>
            <person name="Martin F."/>
            <person name="Groenewald J.Z."/>
            <person name="Crous P.W."/>
            <person name="Seidl M.F."/>
        </authorList>
    </citation>
    <scope>NUCLEOTIDE SEQUENCE [LARGE SCALE GENOMIC DNA]</scope>
    <source>
        <strain evidence="12 13">CPC 17464</strain>
    </source>
</reference>
<dbReference type="EMBL" id="JBBPEH010000009">
    <property type="protein sequence ID" value="KAK7534184.1"/>
    <property type="molecule type" value="Genomic_DNA"/>
</dbReference>
<dbReference type="PANTHER" id="PTHR13222:SF1">
    <property type="entry name" value="RB1-INDUCIBLE COILED-COIL PROTEIN 1"/>
    <property type="match status" value="1"/>
</dbReference>
<dbReference type="InterPro" id="IPR040040">
    <property type="entry name" value="ATG11"/>
</dbReference>
<evidence type="ECO:0000256" key="1">
    <source>
        <dbReference type="ARBA" id="ARBA00009729"/>
    </source>
</evidence>
<evidence type="ECO:0000259" key="11">
    <source>
        <dbReference type="Pfam" id="PF10377"/>
    </source>
</evidence>
<comment type="similarity">
    <text evidence="1 7">Belongs to the ATG11 family.</text>
</comment>
<evidence type="ECO:0000256" key="7">
    <source>
        <dbReference type="RuleBase" id="RU367075"/>
    </source>
</evidence>
<organism evidence="12 13">
    <name type="scientific">Phyllosticta citribraziliensis</name>
    <dbReference type="NCBI Taxonomy" id="989973"/>
    <lineage>
        <taxon>Eukaryota</taxon>
        <taxon>Fungi</taxon>
        <taxon>Dikarya</taxon>
        <taxon>Ascomycota</taxon>
        <taxon>Pezizomycotina</taxon>
        <taxon>Dothideomycetes</taxon>
        <taxon>Dothideomycetes incertae sedis</taxon>
        <taxon>Botryosphaeriales</taxon>
        <taxon>Phyllostictaceae</taxon>
        <taxon>Phyllosticta</taxon>
    </lineage>
</organism>
<protein>
    <recommendedName>
        <fullName evidence="2 7">Autophagy-related protein 11</fullName>
    </recommendedName>
</protein>
<feature type="region of interest" description="Disordered" evidence="9">
    <location>
        <begin position="590"/>
        <end position="646"/>
    </location>
</feature>
<keyword evidence="3 7" id="KW-0813">Transport</keyword>
<feature type="domain" description="Autophagy protein ATG17-like" evidence="10">
    <location>
        <begin position="107"/>
        <end position="461"/>
    </location>
</feature>
<sequence length="1492" mass="165668">MSLLVFVAHSGQRLEAAPVVFSSLDALKSWINNATKIPPPDQILLTPRGKHVKLQTLLTEKEIFLYDRDLFALPAPQDVDAIVPPAPSPEPFVPANPPDTLENPNVLSSWQDLYRARRDWALNLQGLCRGIAQSATLYIEELAVVERGVRVAASNHEAHIQSLEQKQAEARAWFEAVAKEQEECLKSWEADLVKLKAIPAREPFKRFLATNDDTPKKMRKGDARTTLDTFANAERARRAASLSNTVLEELGAKITDMDNQIDRIRGDYNQFQEAIDQSQSRSQYSYREEPQRLMEEVDVIVKKVASDYEHVLGLPASPKSTTQVSKMALLHTRSYLPNLAEVAKEISECERRAVEQKNHAVRRAIEHMQTIATIESTLASANQSLSSIDIAPESQEALEALSIISKVPYIYGVLLIEGVRRHEWAERLRKDSSTLVEEIAGYREEEDRRRKRWLKNNSDVINVDAAHDSALGIDINVRGQDVGWPMVTRQEFQDYLSLIGSIGGFEQIVEPLVQLFKDLDRPTRQQIKHAKGFKTGSIHEATLGKGSLLMRGENETRVLRETMAKMEEELKGSKSRVRKLEDLLHRQSTISRLSIASGGAPPPSSQTPDTPTMEPYPTASSPRPQENLSRHSSVSSRRYSATRTADEKALVKRIAQLEAELATERDARMGLEKEHSARHDDLQRHVDERTSTNKDLMENMESMQKDWAEERRSLEAEMRRLKYRNEELEEELDRNLGSRDNERVEHETRTQSIEADMEQLRKEVAGELESEKQRAEKATIELQELQQAIQEREAASAERHTTLVNAFTSLSKDDPLPDSSALLAAELEKVALRSKEYARELAEAVEKARAENDALTSAAAKQRNELEADIKSREADIFKKSNELAAESARALALANDLKDERGHLEDLRAKFAEGEAGAETLRQRVSEEESKVERLSLELAEAKAHVESLQKSLDELQDKHNSLQASSTNGASLSELHAKRTRELSEKLLANNDRLHRLLENLGFVVTHQDNHMVIHRASKMASISTVLPDGSVAMARSQSNSLMSKKLVDEGEIESLLKWTQQDGADDSAGYASFLEALSRFDVELFSDTITKRMRDMEHTARKWQREARTYRDKSHRYQSEAHEKIAIRGFKEGDLALFLPTRNQATRPWAAFNVGAPHYFLHEQESHRLHNKEWLVARITKVEERVVDLSKTMDGTRGINSDRRSITSERSGISFEDDNPFELSDGLRWHLVEAAEEKVGAPLTPGLGKVTVDSTKIDARGSIRMKKGLIGNDASKTLNKSLDSRRSSGTSKRSVPAATTTAARNGTTATTTATAMASGPEITNGGSSNDVTTAGSSSSSTAGPGNQTHVGDANGGEDNGDAAIEQTDFASSPIVTSSTLSTPTLSQPPPPSSSAAATPTPSRAQQALASASSSVPTASSVPHRLRSERADRRSASASSDAVGKSTQGRGADAPVQGQAPAEEQPKRRSGFFDSLWSLDISYERGRGRD</sequence>
<comment type="subcellular location">
    <subcellularLocation>
        <location evidence="7">Preautophagosomal structure membrane</location>
        <topology evidence="7">Peripheral membrane protein</topology>
    </subcellularLocation>
    <subcellularLocation>
        <location evidence="7">Vacuole membrane</location>
        <topology evidence="7">Peripheral membrane protein</topology>
    </subcellularLocation>
    <text evidence="7">During pexophagy, accumulates in the vacuolar membrane region, where the peroxisomes contact the vacuole.</text>
</comment>
<feature type="region of interest" description="Disordered" evidence="9">
    <location>
        <begin position="1277"/>
        <end position="1366"/>
    </location>
</feature>
<feature type="compositionally biased region" description="Low complexity" evidence="9">
    <location>
        <begin position="1300"/>
        <end position="1320"/>
    </location>
</feature>
<dbReference type="Pfam" id="PF10377">
    <property type="entry name" value="ATG11"/>
    <property type="match status" value="1"/>
</dbReference>
<evidence type="ECO:0000256" key="8">
    <source>
        <dbReference type="SAM" id="Coils"/>
    </source>
</evidence>
<feature type="coiled-coil region" evidence="8">
    <location>
        <begin position="905"/>
        <end position="967"/>
    </location>
</feature>
<comment type="function">
    <text evidence="7">Involved in cytoplasm to vacuole transport (Cvt), pexophagy, mitophagy and nucleophagy. Recruits mitochondria for their selective degradation via autophagy (mitophagy) during starvation. Works as scaffold proteins that recruit ATG proteins to the pre-autophagosome (PAS), the site of vesicle/autophagosome formation. Required for the Cvt vesicles completion.</text>
</comment>
<evidence type="ECO:0000256" key="6">
    <source>
        <dbReference type="ARBA" id="ARBA00023054"/>
    </source>
</evidence>
<feature type="domain" description="Autophagy-related protein 11 C-terminal" evidence="11">
    <location>
        <begin position="1090"/>
        <end position="1239"/>
    </location>
</feature>
<dbReference type="RefSeq" id="XP_066653223.1">
    <property type="nucleotide sequence ID" value="XM_066801043.1"/>
</dbReference>
<feature type="compositionally biased region" description="Low complexity" evidence="9">
    <location>
        <begin position="1335"/>
        <end position="1346"/>
    </location>
</feature>
<keyword evidence="13" id="KW-1185">Reference proteome</keyword>
<dbReference type="InterPro" id="IPR045326">
    <property type="entry name" value="ATG17-like_dom"/>
</dbReference>
<dbReference type="Proteomes" id="UP001360953">
    <property type="component" value="Unassembled WGS sequence"/>
</dbReference>
<dbReference type="GeneID" id="92033949"/>
<comment type="caution">
    <text evidence="12">The sequence shown here is derived from an EMBL/GenBank/DDBJ whole genome shotgun (WGS) entry which is preliminary data.</text>
</comment>
<dbReference type="PANTHER" id="PTHR13222">
    <property type="entry name" value="RB1-INDUCIBLE COILED-COIL"/>
    <property type="match status" value="1"/>
</dbReference>
<name>A0ABR1LHJ3_9PEZI</name>
<evidence type="ECO:0000313" key="12">
    <source>
        <dbReference type="EMBL" id="KAK7534184.1"/>
    </source>
</evidence>
<evidence type="ECO:0000313" key="13">
    <source>
        <dbReference type="Proteomes" id="UP001360953"/>
    </source>
</evidence>
<evidence type="ECO:0000256" key="2">
    <source>
        <dbReference type="ARBA" id="ARBA00013804"/>
    </source>
</evidence>
<keyword evidence="4 7" id="KW-0653">Protein transport</keyword>
<feature type="compositionally biased region" description="Basic and acidic residues" evidence="9">
    <location>
        <begin position="1428"/>
        <end position="1437"/>
    </location>
</feature>
<evidence type="ECO:0000256" key="4">
    <source>
        <dbReference type="ARBA" id="ARBA00022927"/>
    </source>
</evidence>
<feature type="region of interest" description="Disordered" evidence="9">
    <location>
        <begin position="1378"/>
        <end position="1477"/>
    </location>
</feature>
<feature type="region of interest" description="Disordered" evidence="9">
    <location>
        <begin position="729"/>
        <end position="750"/>
    </location>
</feature>
<evidence type="ECO:0000256" key="9">
    <source>
        <dbReference type="SAM" id="MobiDB-lite"/>
    </source>
</evidence>
<evidence type="ECO:0000256" key="5">
    <source>
        <dbReference type="ARBA" id="ARBA00023006"/>
    </source>
</evidence>
<gene>
    <name evidence="12" type="ORF">J3D65DRAFT_632676</name>
</gene>
<feature type="compositionally biased region" description="Low complexity" evidence="9">
    <location>
        <begin position="630"/>
        <end position="643"/>
    </location>
</feature>
<feature type="coiled-coil region" evidence="8">
    <location>
        <begin position="549"/>
        <end position="583"/>
    </location>
</feature>
<feature type="compositionally biased region" description="Basic and acidic residues" evidence="9">
    <location>
        <begin position="733"/>
        <end position="749"/>
    </location>
</feature>
<feature type="region of interest" description="Disordered" evidence="9">
    <location>
        <begin position="665"/>
        <end position="684"/>
    </location>
</feature>
<dbReference type="Pfam" id="PF04108">
    <property type="entry name" value="ATG17_like"/>
    <property type="match status" value="1"/>
</dbReference>
<feature type="compositionally biased region" description="Low complexity" evidence="9">
    <location>
        <begin position="1396"/>
        <end position="1425"/>
    </location>
</feature>
<feature type="coiled-coil region" evidence="8">
    <location>
        <begin position="247"/>
        <end position="281"/>
    </location>
</feature>
<feature type="compositionally biased region" description="Low complexity" evidence="9">
    <location>
        <begin position="1378"/>
        <end position="1388"/>
    </location>
</feature>
<comment type="subunit">
    <text evidence="7">Homodimer.</text>
</comment>
<keyword evidence="7" id="KW-0926">Vacuole</keyword>
<dbReference type="InterPro" id="IPR019460">
    <property type="entry name" value="Atg11_C"/>
</dbReference>
<keyword evidence="6 8" id="KW-0175">Coiled coil</keyword>
<accession>A0ABR1LHJ3</accession>
<feature type="compositionally biased region" description="Polar residues" evidence="9">
    <location>
        <begin position="618"/>
        <end position="627"/>
    </location>
</feature>
<proteinExistence type="inferred from homology"/>
<feature type="coiled-coil region" evidence="8">
    <location>
        <begin position="827"/>
        <end position="865"/>
    </location>
</feature>
<evidence type="ECO:0000259" key="10">
    <source>
        <dbReference type="Pfam" id="PF04108"/>
    </source>
</evidence>
<keyword evidence="7" id="KW-0472">Membrane</keyword>
<keyword evidence="5 7" id="KW-0072">Autophagy</keyword>
<feature type="compositionally biased region" description="Polar residues" evidence="9">
    <location>
        <begin position="1277"/>
        <end position="1296"/>
    </location>
</feature>